<dbReference type="AlphaFoldDB" id="A0ABD6D6C2"/>
<proteinExistence type="predicted"/>
<keyword evidence="3" id="KW-0805">Transcription regulation</keyword>
<dbReference type="Pfam" id="PF04967">
    <property type="entry name" value="HTH_10"/>
    <property type="match status" value="1"/>
</dbReference>
<dbReference type="PANTHER" id="PTHR34236:SF1">
    <property type="entry name" value="DIMETHYL SULFOXIDE REDUCTASE TRANSCRIPTIONAL ACTIVATOR"/>
    <property type="match status" value="1"/>
</dbReference>
<protein>
    <submittedName>
        <fullName evidence="7">Response regulator</fullName>
    </submittedName>
</protein>
<dbReference type="InterPro" id="IPR031803">
    <property type="entry name" value="BAT_GAF/HTH-assoc"/>
</dbReference>
<evidence type="ECO:0000256" key="1">
    <source>
        <dbReference type="ARBA" id="ARBA00022679"/>
    </source>
</evidence>
<keyword evidence="2" id="KW-0418">Kinase</keyword>
<dbReference type="PROSITE" id="PS50110">
    <property type="entry name" value="RESPONSE_REGULATORY"/>
    <property type="match status" value="1"/>
</dbReference>
<dbReference type="Gene3D" id="3.40.50.2300">
    <property type="match status" value="1"/>
</dbReference>
<dbReference type="SUPFAM" id="SSF55781">
    <property type="entry name" value="GAF domain-like"/>
    <property type="match status" value="1"/>
</dbReference>
<keyword evidence="8" id="KW-1185">Reference proteome</keyword>
<evidence type="ECO:0000256" key="5">
    <source>
        <dbReference type="PROSITE-ProRule" id="PRU00169"/>
    </source>
</evidence>
<reference evidence="7 8" key="1">
    <citation type="journal article" date="2019" name="Int. J. Syst. Evol. Microbiol.">
        <title>The Global Catalogue of Microorganisms (GCM) 10K type strain sequencing project: providing services to taxonomists for standard genome sequencing and annotation.</title>
        <authorList>
            <consortium name="The Broad Institute Genomics Platform"/>
            <consortium name="The Broad Institute Genome Sequencing Center for Infectious Disease"/>
            <person name="Wu L."/>
            <person name="Ma J."/>
        </authorList>
    </citation>
    <scope>NUCLEOTIDE SEQUENCE [LARGE SCALE GENOMIC DNA]</scope>
    <source>
        <strain evidence="7 8">CGMCC 1.10593</strain>
    </source>
</reference>
<dbReference type="GO" id="GO:0016301">
    <property type="term" value="F:kinase activity"/>
    <property type="evidence" value="ECO:0007669"/>
    <property type="project" value="UniProtKB-KW"/>
</dbReference>
<accession>A0ABD6D6C2</accession>
<dbReference type="InterPro" id="IPR036388">
    <property type="entry name" value="WH-like_DNA-bd_sf"/>
</dbReference>
<feature type="modified residue" description="4-aspartylphosphate" evidence="5">
    <location>
        <position position="68"/>
    </location>
</feature>
<dbReference type="Pfam" id="PF00072">
    <property type="entry name" value="Response_reg"/>
    <property type="match status" value="1"/>
</dbReference>
<evidence type="ECO:0000259" key="6">
    <source>
        <dbReference type="PROSITE" id="PS50110"/>
    </source>
</evidence>
<dbReference type="SMART" id="SM00448">
    <property type="entry name" value="REC"/>
    <property type="match status" value="1"/>
</dbReference>
<dbReference type="Gene3D" id="3.30.450.40">
    <property type="match status" value="1"/>
</dbReference>
<dbReference type="InterPro" id="IPR013324">
    <property type="entry name" value="RNA_pol_sigma_r3/r4-like"/>
</dbReference>
<dbReference type="InterPro" id="IPR011006">
    <property type="entry name" value="CheY-like_superfamily"/>
</dbReference>
<feature type="domain" description="Response regulatory" evidence="6">
    <location>
        <begin position="17"/>
        <end position="133"/>
    </location>
</feature>
<evidence type="ECO:0000256" key="4">
    <source>
        <dbReference type="ARBA" id="ARBA00023163"/>
    </source>
</evidence>
<evidence type="ECO:0000313" key="8">
    <source>
        <dbReference type="Proteomes" id="UP001597052"/>
    </source>
</evidence>
<dbReference type="InterPro" id="IPR029016">
    <property type="entry name" value="GAF-like_dom_sf"/>
</dbReference>
<dbReference type="SUPFAM" id="SSF88659">
    <property type="entry name" value="Sigma3 and sigma4 domains of RNA polymerase sigma factors"/>
    <property type="match status" value="1"/>
</dbReference>
<organism evidence="7 8">
    <name type="scientific">Halohasta litorea</name>
    <dbReference type="NCBI Taxonomy" id="869891"/>
    <lineage>
        <taxon>Archaea</taxon>
        <taxon>Methanobacteriati</taxon>
        <taxon>Methanobacteriota</taxon>
        <taxon>Stenosarchaea group</taxon>
        <taxon>Halobacteria</taxon>
        <taxon>Halobacteriales</taxon>
        <taxon>Haloferacaceae</taxon>
        <taxon>Halohasta</taxon>
    </lineage>
</organism>
<evidence type="ECO:0000256" key="2">
    <source>
        <dbReference type="ARBA" id="ARBA00022777"/>
    </source>
</evidence>
<comment type="caution">
    <text evidence="7">The sequence shown here is derived from an EMBL/GenBank/DDBJ whole genome shotgun (WGS) entry which is preliminary data.</text>
</comment>
<gene>
    <name evidence="7" type="ORF">ACFSBW_05570</name>
</gene>
<dbReference type="Gene3D" id="1.10.10.10">
    <property type="entry name" value="Winged helix-like DNA-binding domain superfamily/Winged helix DNA-binding domain"/>
    <property type="match status" value="1"/>
</dbReference>
<dbReference type="Proteomes" id="UP001597052">
    <property type="component" value="Unassembled WGS sequence"/>
</dbReference>
<dbReference type="RefSeq" id="WP_256395044.1">
    <property type="nucleotide sequence ID" value="NZ_JANHDJ010000001.1"/>
</dbReference>
<dbReference type="InterPro" id="IPR001789">
    <property type="entry name" value="Sig_transdc_resp-reg_receiver"/>
</dbReference>
<dbReference type="EMBL" id="JBHUDM010000001">
    <property type="protein sequence ID" value="MFD1641343.1"/>
    <property type="molecule type" value="Genomic_DNA"/>
</dbReference>
<dbReference type="Pfam" id="PF15915">
    <property type="entry name" value="BAT"/>
    <property type="match status" value="1"/>
</dbReference>
<sequence>MGNGPTAVDAAQLTDVRLLLVDDDEQWARVTGRLLESAHEAFEVDLADSLSAGRSRFEATDPDCVICDYQLGDGTGLDLLETVRESDADRPFVLVTGKGDEAVASEAIGRGVTDYIPKNHDDTDATLLTNRVTNAVVSARARRQLDRERRGKAAALELLTSTTDIGELSAEFCRMLVEDHGYAGAWIGAVEDGEIVPQAVEGCGAYLDGITNSGVVATDDPVVMAANREESVALSPTDVDGRASKPDSEQQAALDGDWQQLAVDHGFVTAAGVPIRREGVRIGVLGVYRSAQQQSFDERQWTLLEEYARILGYAHRTAELKRSLLADEAVHLDIEITDTTAPIAELTDQLATGVSVEVPSTIEQHDGTALYLTQLSGTNPEAVEEATEACESVDIGDISDDEDGVRCDLYSMVRTPEDVLAANGATVEGTVGVDGTTTISVSLSDHDSVGDVTEALRTTYDDVTVSRVWSQQDRQPETGSDELVESLTERQRSVLRHAYFDGYFEQPRGVSATELATKFDRSRTTMTQHMRTAQRKLFGQLFDQ</sequence>
<dbReference type="SUPFAM" id="SSF52172">
    <property type="entry name" value="CheY-like"/>
    <property type="match status" value="1"/>
</dbReference>
<keyword evidence="1" id="KW-0808">Transferase</keyword>
<name>A0ABD6D6C2_9EURY</name>
<keyword evidence="5" id="KW-0597">Phosphoprotein</keyword>
<dbReference type="InterPro" id="IPR007050">
    <property type="entry name" value="HTH_bacterioopsin"/>
</dbReference>
<evidence type="ECO:0000256" key="3">
    <source>
        <dbReference type="ARBA" id="ARBA00023015"/>
    </source>
</evidence>
<dbReference type="InterPro" id="IPR003018">
    <property type="entry name" value="GAF"/>
</dbReference>
<evidence type="ECO:0000313" key="7">
    <source>
        <dbReference type="EMBL" id="MFD1641343.1"/>
    </source>
</evidence>
<dbReference type="CDD" id="cd00156">
    <property type="entry name" value="REC"/>
    <property type="match status" value="1"/>
</dbReference>
<keyword evidence="4" id="KW-0804">Transcription</keyword>
<dbReference type="Pfam" id="PF13185">
    <property type="entry name" value="GAF_2"/>
    <property type="match status" value="1"/>
</dbReference>
<dbReference type="PANTHER" id="PTHR34236">
    <property type="entry name" value="DIMETHYL SULFOXIDE REDUCTASE TRANSCRIPTIONAL ACTIVATOR"/>
    <property type="match status" value="1"/>
</dbReference>